<proteinExistence type="predicted"/>
<reference evidence="2 3" key="1">
    <citation type="journal article" date="2022" name="Nat. Ecol. Evol.">
        <title>A masculinizing supergene underlies an exaggerated male reproductive morph in a spider.</title>
        <authorList>
            <person name="Hendrickx F."/>
            <person name="De Corte Z."/>
            <person name="Sonet G."/>
            <person name="Van Belleghem S.M."/>
            <person name="Kostlbacher S."/>
            <person name="Vangestel C."/>
        </authorList>
    </citation>
    <scope>NUCLEOTIDE SEQUENCE [LARGE SCALE GENOMIC DNA]</scope>
    <source>
        <strain evidence="2">W744_W776</strain>
    </source>
</reference>
<feature type="region of interest" description="Disordered" evidence="1">
    <location>
        <begin position="1"/>
        <end position="33"/>
    </location>
</feature>
<dbReference type="EMBL" id="JAFNEN010000385">
    <property type="protein sequence ID" value="KAG8184180.1"/>
    <property type="molecule type" value="Genomic_DNA"/>
</dbReference>
<accession>A0AAV6UJ74</accession>
<evidence type="ECO:0000256" key="1">
    <source>
        <dbReference type="SAM" id="MobiDB-lite"/>
    </source>
</evidence>
<organism evidence="2 3">
    <name type="scientific">Oedothorax gibbosus</name>
    <dbReference type="NCBI Taxonomy" id="931172"/>
    <lineage>
        <taxon>Eukaryota</taxon>
        <taxon>Metazoa</taxon>
        <taxon>Ecdysozoa</taxon>
        <taxon>Arthropoda</taxon>
        <taxon>Chelicerata</taxon>
        <taxon>Arachnida</taxon>
        <taxon>Araneae</taxon>
        <taxon>Araneomorphae</taxon>
        <taxon>Entelegynae</taxon>
        <taxon>Araneoidea</taxon>
        <taxon>Linyphiidae</taxon>
        <taxon>Erigoninae</taxon>
        <taxon>Oedothorax</taxon>
    </lineage>
</organism>
<dbReference type="Proteomes" id="UP000827092">
    <property type="component" value="Unassembled WGS sequence"/>
</dbReference>
<sequence>MCCPNRGGALTRSAKRPSRDYSKTARSSAARKQQLLRGDVMCEATPGGRKDSETVRLQSCDEGKITCSSFSTGGNGSYSVSSLTAASAVHVRPPRIEGTPYIREKSMHRRQPLLTPMFHASSFSPRLRKNGCWMKTKTLSLWAPLAPVAVGWGGPTPHGRVSNPQPFESCSIRCVATTPDHLLAWIRMGKKLV</sequence>
<keyword evidence="3" id="KW-1185">Reference proteome</keyword>
<dbReference type="AlphaFoldDB" id="A0AAV6UJ74"/>
<name>A0AAV6UJ74_9ARAC</name>
<evidence type="ECO:0000313" key="3">
    <source>
        <dbReference type="Proteomes" id="UP000827092"/>
    </source>
</evidence>
<gene>
    <name evidence="2" type="ORF">JTE90_010218</name>
</gene>
<evidence type="ECO:0000313" key="2">
    <source>
        <dbReference type="EMBL" id="KAG8184180.1"/>
    </source>
</evidence>
<comment type="caution">
    <text evidence="2">The sequence shown here is derived from an EMBL/GenBank/DDBJ whole genome shotgun (WGS) entry which is preliminary data.</text>
</comment>
<protein>
    <submittedName>
        <fullName evidence="2">Uncharacterized protein</fullName>
    </submittedName>
</protein>